<dbReference type="GO" id="GO:0005524">
    <property type="term" value="F:ATP binding"/>
    <property type="evidence" value="ECO:0007669"/>
    <property type="project" value="UniProtKB-KW"/>
</dbReference>
<dbReference type="PANTHER" id="PTHR11472">
    <property type="entry name" value="DNA REPAIR DEAD HELICASE RAD3/XP-D SUBFAMILY MEMBER"/>
    <property type="match status" value="1"/>
</dbReference>
<dbReference type="InterPro" id="IPR006554">
    <property type="entry name" value="Helicase-like_DEXD_c2"/>
</dbReference>
<dbReference type="PROSITE" id="PS51193">
    <property type="entry name" value="HELICASE_ATP_BIND_2"/>
    <property type="match status" value="1"/>
</dbReference>
<dbReference type="InterPro" id="IPR014013">
    <property type="entry name" value="Helic_SF1/SF2_ATP-bd_DinG/Rad3"/>
</dbReference>
<sequence>MFYKPVTWVPARIRKPDFPAQFIQHTSRERHITFGIVESEVKGKEKKIFASNPNPKNVYLIGGLQVEFPYQPYGSQFAFMARVISTLNLVQKEGHCHALLKSPSGTGKSLSLLCSSLAWQHHLNLNMTISSPRRRQPPILWLWWRICSRGGFTFFLNAHKVKGHPSLQKGGCNVVHDIEDLVKVGQLVAVRARSMSNDAQLVFCPYNYINNPVIWAPMEVDIKIIYGFRMSFTNHQLHAIQCCSNMEDITRDASSVDNEEDVLDSML</sequence>
<dbReference type="GO" id="GO:0003678">
    <property type="term" value="F:DNA helicase activity"/>
    <property type="evidence" value="ECO:0007669"/>
    <property type="project" value="InterPro"/>
</dbReference>
<evidence type="ECO:0000313" key="6">
    <source>
        <dbReference type="Proteomes" id="UP000289340"/>
    </source>
</evidence>
<name>A0A445L5F5_GLYSO</name>
<keyword evidence="2" id="KW-0378">Hydrolase</keyword>
<evidence type="ECO:0000256" key="2">
    <source>
        <dbReference type="ARBA" id="ARBA00022801"/>
    </source>
</evidence>
<evidence type="ECO:0000256" key="3">
    <source>
        <dbReference type="ARBA" id="ARBA00022840"/>
    </source>
</evidence>
<dbReference type="PANTHER" id="PTHR11472:SF47">
    <property type="entry name" value="FANCONI ANEMIA GROUP J PROTEIN"/>
    <property type="match status" value="1"/>
</dbReference>
<dbReference type="Proteomes" id="UP000289340">
    <property type="component" value="Chromosome 4"/>
</dbReference>
<dbReference type="GO" id="GO:0016818">
    <property type="term" value="F:hydrolase activity, acting on acid anhydrides, in phosphorus-containing anhydrides"/>
    <property type="evidence" value="ECO:0007669"/>
    <property type="project" value="InterPro"/>
</dbReference>
<evidence type="ECO:0000313" key="5">
    <source>
        <dbReference type="EMBL" id="RZC18396.1"/>
    </source>
</evidence>
<gene>
    <name evidence="5" type="ORF">D0Y65_010830</name>
</gene>
<evidence type="ECO:0000256" key="1">
    <source>
        <dbReference type="ARBA" id="ARBA00022741"/>
    </source>
</evidence>
<dbReference type="InterPro" id="IPR027417">
    <property type="entry name" value="P-loop_NTPase"/>
</dbReference>
<accession>A0A445L5F5</accession>
<proteinExistence type="predicted"/>
<keyword evidence="3" id="KW-0067">ATP-binding</keyword>
<organism evidence="5 6">
    <name type="scientific">Glycine soja</name>
    <name type="common">Wild soybean</name>
    <dbReference type="NCBI Taxonomy" id="3848"/>
    <lineage>
        <taxon>Eukaryota</taxon>
        <taxon>Viridiplantae</taxon>
        <taxon>Streptophyta</taxon>
        <taxon>Embryophyta</taxon>
        <taxon>Tracheophyta</taxon>
        <taxon>Spermatophyta</taxon>
        <taxon>Magnoliopsida</taxon>
        <taxon>eudicotyledons</taxon>
        <taxon>Gunneridae</taxon>
        <taxon>Pentapetalae</taxon>
        <taxon>rosids</taxon>
        <taxon>fabids</taxon>
        <taxon>Fabales</taxon>
        <taxon>Fabaceae</taxon>
        <taxon>Papilionoideae</taxon>
        <taxon>50 kb inversion clade</taxon>
        <taxon>NPAAA clade</taxon>
        <taxon>indigoferoid/millettioid clade</taxon>
        <taxon>Phaseoleae</taxon>
        <taxon>Glycine</taxon>
        <taxon>Glycine subgen. Soja</taxon>
    </lineage>
</organism>
<keyword evidence="5" id="KW-0675">Receptor</keyword>
<dbReference type="AlphaFoldDB" id="A0A445L5F5"/>
<dbReference type="GO" id="GO:1990918">
    <property type="term" value="P:double-strand break repair involved in meiotic recombination"/>
    <property type="evidence" value="ECO:0007669"/>
    <property type="project" value="TreeGrafter"/>
</dbReference>
<comment type="caution">
    <text evidence="5">The sequence shown here is derived from an EMBL/GenBank/DDBJ whole genome shotgun (WGS) entry which is preliminary data.</text>
</comment>
<dbReference type="Gene3D" id="3.40.50.300">
    <property type="entry name" value="P-loop containing nucleotide triphosphate hydrolases"/>
    <property type="match status" value="1"/>
</dbReference>
<dbReference type="SMART" id="SM00488">
    <property type="entry name" value="DEXDc2"/>
    <property type="match status" value="1"/>
</dbReference>
<keyword evidence="6" id="KW-1185">Reference proteome</keyword>
<dbReference type="GO" id="GO:0005634">
    <property type="term" value="C:nucleus"/>
    <property type="evidence" value="ECO:0007669"/>
    <property type="project" value="TreeGrafter"/>
</dbReference>
<dbReference type="GO" id="GO:0006289">
    <property type="term" value="P:nucleotide-excision repair"/>
    <property type="evidence" value="ECO:0007669"/>
    <property type="project" value="TreeGrafter"/>
</dbReference>
<reference evidence="5 6" key="1">
    <citation type="submission" date="2018-09" db="EMBL/GenBank/DDBJ databases">
        <title>A high-quality reference genome of wild soybean provides a powerful tool to mine soybean genomes.</title>
        <authorList>
            <person name="Xie M."/>
            <person name="Chung C.Y.L."/>
            <person name="Li M.-W."/>
            <person name="Wong F.-L."/>
            <person name="Chan T.-F."/>
            <person name="Lam H.-M."/>
        </authorList>
    </citation>
    <scope>NUCLEOTIDE SEQUENCE [LARGE SCALE GENOMIC DNA]</scope>
    <source>
        <strain evidence="6">cv. W05</strain>
        <tissue evidence="5">Hypocotyl of etiolated seedlings</tissue>
    </source>
</reference>
<evidence type="ECO:0000259" key="4">
    <source>
        <dbReference type="PROSITE" id="PS51193"/>
    </source>
</evidence>
<feature type="domain" description="Helicase ATP-binding" evidence="4">
    <location>
        <begin position="62"/>
        <end position="267"/>
    </location>
</feature>
<keyword evidence="1" id="KW-0547">Nucleotide-binding</keyword>
<protein>
    <submittedName>
        <fullName evidence="5">Glutamate receptor 3.2 isoform C</fullName>
    </submittedName>
</protein>
<dbReference type="EMBL" id="QZWG01000004">
    <property type="protein sequence ID" value="RZC18396.1"/>
    <property type="molecule type" value="Genomic_DNA"/>
</dbReference>
<dbReference type="InterPro" id="IPR045028">
    <property type="entry name" value="DinG/Rad3-like"/>
</dbReference>